<proteinExistence type="predicted"/>
<evidence type="ECO:0000313" key="1">
    <source>
        <dbReference type="EMBL" id="TGY65683.1"/>
    </source>
</evidence>
<sequence>MLIRERLETTKFSNSEKTIVDFILEQKEKIKPMTTKEIANATFTSPSTLIRIAKKMRFEGWSELKEAFLKEEEYLSSHFCDIDANLPFTAEDPCYTIASKLLTLKKEALDDTFQLINHVDLHYAIRILDRASLISVFGVSNNGLIVQEFKHNMRRIGKLVEVVNLQGELLYNAHTMPASACALIVSYSGETPIYHKILAVLKENGIPSIALTNIGDSTVSKQADIVLRLSSREKLYSKIGTFCTDASIEYLLDVLFAGVFALHYDEYLREKIERSSQIEQGRFSTTEPLKESRFFDDFD</sequence>
<organism evidence="1 2">
    <name type="scientific">Dubosiella muris</name>
    <dbReference type="NCBI Taxonomy" id="3038133"/>
    <lineage>
        <taxon>Bacteria</taxon>
        <taxon>Bacillati</taxon>
        <taxon>Bacillota</taxon>
        <taxon>Erysipelotrichia</taxon>
        <taxon>Erysipelotrichales</taxon>
        <taxon>Erysipelotrichaceae</taxon>
        <taxon>Dubosiella</taxon>
    </lineage>
</organism>
<name>A0AC61R7Y8_9FIRM</name>
<comment type="caution">
    <text evidence="1">The sequence shown here is derived from an EMBL/GenBank/DDBJ whole genome shotgun (WGS) entry which is preliminary data.</text>
</comment>
<dbReference type="EMBL" id="SRYG01000014">
    <property type="protein sequence ID" value="TGY65683.1"/>
    <property type="molecule type" value="Genomic_DNA"/>
</dbReference>
<gene>
    <name evidence="1" type="ORF">E5336_07580</name>
</gene>
<protein>
    <submittedName>
        <fullName evidence="1">MurR/RpiR family transcriptional regulator</fullName>
    </submittedName>
</protein>
<accession>A0AC61R7Y8</accession>
<reference evidence="1" key="1">
    <citation type="submission" date="2019-04" db="EMBL/GenBank/DDBJ databases">
        <title>Microbes associate with the intestines of laboratory mice.</title>
        <authorList>
            <person name="Navarre W."/>
            <person name="Wong E."/>
            <person name="Huang K."/>
            <person name="Tropini C."/>
            <person name="Ng K."/>
            <person name="Yu B."/>
        </authorList>
    </citation>
    <scope>NUCLEOTIDE SEQUENCE</scope>
    <source>
        <strain evidence="1">NM09_H32</strain>
    </source>
</reference>
<keyword evidence="2" id="KW-1185">Reference proteome</keyword>
<evidence type="ECO:0000313" key="2">
    <source>
        <dbReference type="Proteomes" id="UP000308836"/>
    </source>
</evidence>
<dbReference type="Proteomes" id="UP000308836">
    <property type="component" value="Unassembled WGS sequence"/>
</dbReference>